<comment type="caution">
    <text evidence="2">The sequence shown here is derived from an EMBL/GenBank/DDBJ whole genome shotgun (WGS) entry which is preliminary data.</text>
</comment>
<evidence type="ECO:0000256" key="1">
    <source>
        <dbReference type="SAM" id="MobiDB-lite"/>
    </source>
</evidence>
<organism evidence="2 3">
    <name type="scientific">Eumeta variegata</name>
    <name type="common">Bagworm moth</name>
    <name type="synonym">Eumeta japonica</name>
    <dbReference type="NCBI Taxonomy" id="151549"/>
    <lineage>
        <taxon>Eukaryota</taxon>
        <taxon>Metazoa</taxon>
        <taxon>Ecdysozoa</taxon>
        <taxon>Arthropoda</taxon>
        <taxon>Hexapoda</taxon>
        <taxon>Insecta</taxon>
        <taxon>Pterygota</taxon>
        <taxon>Neoptera</taxon>
        <taxon>Endopterygota</taxon>
        <taxon>Lepidoptera</taxon>
        <taxon>Glossata</taxon>
        <taxon>Ditrysia</taxon>
        <taxon>Tineoidea</taxon>
        <taxon>Psychidae</taxon>
        <taxon>Oiketicinae</taxon>
        <taxon>Eumeta</taxon>
    </lineage>
</organism>
<dbReference type="OrthoDB" id="407509at2759"/>
<reference evidence="2 3" key="1">
    <citation type="journal article" date="2019" name="Commun. Biol.">
        <title>The bagworm genome reveals a unique fibroin gene that provides high tensile strength.</title>
        <authorList>
            <person name="Kono N."/>
            <person name="Nakamura H."/>
            <person name="Ohtoshi R."/>
            <person name="Tomita M."/>
            <person name="Numata K."/>
            <person name="Arakawa K."/>
        </authorList>
    </citation>
    <scope>NUCLEOTIDE SEQUENCE [LARGE SCALE GENOMIC DNA]</scope>
</reference>
<gene>
    <name evidence="2" type="ORF">EVAR_69190_1</name>
</gene>
<accession>A0A4C2AE38</accession>
<evidence type="ECO:0000313" key="3">
    <source>
        <dbReference type="Proteomes" id="UP000299102"/>
    </source>
</evidence>
<name>A0A4C2AE38_EUMVA</name>
<proteinExistence type="predicted"/>
<dbReference type="AlphaFoldDB" id="A0A4C2AE38"/>
<evidence type="ECO:0008006" key="4">
    <source>
        <dbReference type="Google" id="ProtNLM"/>
    </source>
</evidence>
<evidence type="ECO:0000313" key="2">
    <source>
        <dbReference type="EMBL" id="GBP98320.1"/>
    </source>
</evidence>
<feature type="region of interest" description="Disordered" evidence="1">
    <location>
        <begin position="208"/>
        <end position="231"/>
    </location>
</feature>
<keyword evidence="3" id="KW-1185">Reference proteome</keyword>
<dbReference type="Proteomes" id="UP000299102">
    <property type="component" value="Unassembled WGS sequence"/>
</dbReference>
<dbReference type="EMBL" id="BGZK01003120">
    <property type="protein sequence ID" value="GBP98320.1"/>
    <property type="molecule type" value="Genomic_DNA"/>
</dbReference>
<protein>
    <recommendedName>
        <fullName evidence="4">Endonuclease-reverse transcriptase</fullName>
    </recommendedName>
</protein>
<sequence length="231" mass="26526">MEEDPLLLEFMTQSSREEQRVGLEINISKTKMMTNCRYRRHNHQRTETQIKKDLDTCILPCITYGCETWALTKQHRDKLRARGHGEEHARFETIGQRKRHQKKTKVTDILSRIDQLKWRWAGHISIAKGEMEVVRQTTMEGVGGGLCRKDTETRDIYRNSVLNILKSKRLVLELTELPDRSVGTAELAVIRRRVHVRAESVALARDRGGGGARALGRTLGGESLRSRSRVT</sequence>